<keyword evidence="4 10" id="KW-0315">Glutamine amidotransferase</keyword>
<dbReference type="GO" id="GO:0005829">
    <property type="term" value="C:cytosol"/>
    <property type="evidence" value="ECO:0007669"/>
    <property type="project" value="TreeGrafter"/>
</dbReference>
<evidence type="ECO:0000256" key="3">
    <source>
        <dbReference type="ARBA" id="ARBA00022898"/>
    </source>
</evidence>
<evidence type="ECO:0000256" key="11">
    <source>
        <dbReference type="PIRSR" id="PIRSR005639-1"/>
    </source>
</evidence>
<evidence type="ECO:0000256" key="12">
    <source>
        <dbReference type="PIRSR" id="PIRSR005639-2"/>
    </source>
</evidence>
<evidence type="ECO:0000313" key="13">
    <source>
        <dbReference type="EMBL" id="WTY98969.1"/>
    </source>
</evidence>
<organism evidence="13">
    <name type="scientific">Streptomyces sp. NBC_01401</name>
    <dbReference type="NCBI Taxonomy" id="2903854"/>
    <lineage>
        <taxon>Bacteria</taxon>
        <taxon>Bacillati</taxon>
        <taxon>Actinomycetota</taxon>
        <taxon>Actinomycetes</taxon>
        <taxon>Kitasatosporales</taxon>
        <taxon>Streptomycetaceae</taxon>
        <taxon>Streptomyces</taxon>
    </lineage>
</organism>
<dbReference type="NCBIfam" id="TIGR03800">
    <property type="entry name" value="PLP_synth_Pdx2"/>
    <property type="match status" value="1"/>
</dbReference>
<keyword evidence="3 10" id="KW-0663">Pyridoxal phosphate</keyword>
<dbReference type="EC" id="4.3.3.6" evidence="10"/>
<dbReference type="SUPFAM" id="SSF52317">
    <property type="entry name" value="Class I glutamine amidotransferase-like"/>
    <property type="match status" value="1"/>
</dbReference>
<dbReference type="Gene3D" id="3.40.50.880">
    <property type="match status" value="1"/>
</dbReference>
<feature type="active site" description="Nucleophile" evidence="10 11">
    <location>
        <position position="82"/>
    </location>
</feature>
<evidence type="ECO:0000256" key="10">
    <source>
        <dbReference type="HAMAP-Rule" id="MF_01615"/>
    </source>
</evidence>
<dbReference type="GO" id="GO:0042823">
    <property type="term" value="P:pyridoxal phosphate biosynthetic process"/>
    <property type="evidence" value="ECO:0007669"/>
    <property type="project" value="UniProtKB-UniRule"/>
</dbReference>
<dbReference type="PROSITE" id="PS51273">
    <property type="entry name" value="GATASE_TYPE_1"/>
    <property type="match status" value="1"/>
</dbReference>
<dbReference type="GO" id="GO:0006543">
    <property type="term" value="P:L-glutamine catabolic process"/>
    <property type="evidence" value="ECO:0007669"/>
    <property type="project" value="UniProtKB-UniRule"/>
</dbReference>
<dbReference type="GO" id="GO:0004359">
    <property type="term" value="F:glutaminase activity"/>
    <property type="evidence" value="ECO:0007669"/>
    <property type="project" value="UniProtKB-UniRule"/>
</dbReference>
<evidence type="ECO:0000256" key="8">
    <source>
        <dbReference type="ARBA" id="ARBA00054599"/>
    </source>
</evidence>
<proteinExistence type="inferred from homology"/>
<sequence>MTDTPVIGVLALQGDVREHLASLASADAVARPVRRPDELAEVDGLVVPGGESTTMSKLAVLFGMLEPLRERVAAGMPVYGTCAGLILLADKILDPSPSSQLRSSRGDPMSGQETVGGIDMIVRRNAFGRQNESFEAAVDVDGVPGGPVEGVFIRAPWVESVGARVEVVATHGGHIVGVRQGNALATSFHPELTGDHRVHALFTDMVRAVA</sequence>
<keyword evidence="2 10" id="KW-0378">Hydrolase</keyword>
<reference evidence="13" key="1">
    <citation type="submission" date="2022-10" db="EMBL/GenBank/DDBJ databases">
        <title>The complete genomes of actinobacterial strains from the NBC collection.</title>
        <authorList>
            <person name="Joergensen T.S."/>
            <person name="Alvarez Arevalo M."/>
            <person name="Sterndorff E.B."/>
            <person name="Faurdal D."/>
            <person name="Vuksanovic O."/>
            <person name="Mourched A.-S."/>
            <person name="Charusanti P."/>
            <person name="Shaw S."/>
            <person name="Blin K."/>
            <person name="Weber T."/>
        </authorList>
    </citation>
    <scope>NUCLEOTIDE SEQUENCE</scope>
    <source>
        <strain evidence="13">NBC_01401</strain>
    </source>
</reference>
<dbReference type="EC" id="3.5.1.2" evidence="10"/>
<evidence type="ECO:0000256" key="1">
    <source>
        <dbReference type="ARBA" id="ARBA00008345"/>
    </source>
</evidence>
<accession>A0AAU3H3K8</accession>
<dbReference type="Pfam" id="PF01174">
    <property type="entry name" value="SNO"/>
    <property type="match status" value="1"/>
</dbReference>
<dbReference type="HAMAP" id="MF_01615">
    <property type="entry name" value="PdxT"/>
    <property type="match status" value="1"/>
</dbReference>
<evidence type="ECO:0000256" key="5">
    <source>
        <dbReference type="ARBA" id="ARBA00023239"/>
    </source>
</evidence>
<keyword evidence="5 10" id="KW-0456">Lyase</keyword>
<name>A0AAU3H3K8_9ACTN</name>
<feature type="binding site" evidence="10 12">
    <location>
        <begin position="153"/>
        <end position="154"/>
    </location>
    <ligand>
        <name>L-glutamine</name>
        <dbReference type="ChEBI" id="CHEBI:58359"/>
    </ligand>
</feature>
<evidence type="ECO:0000256" key="7">
    <source>
        <dbReference type="ARBA" id="ARBA00049534"/>
    </source>
</evidence>
<dbReference type="PANTHER" id="PTHR31559:SF0">
    <property type="entry name" value="PYRIDOXAL 5'-PHOSPHATE SYNTHASE SUBUNIT SNO1-RELATED"/>
    <property type="match status" value="1"/>
</dbReference>
<feature type="binding site" evidence="10 12">
    <location>
        <position position="124"/>
    </location>
    <ligand>
        <name>L-glutamine</name>
        <dbReference type="ChEBI" id="CHEBI:58359"/>
    </ligand>
</feature>
<dbReference type="PANTHER" id="PTHR31559">
    <property type="entry name" value="PYRIDOXAL 5'-PHOSPHATE SYNTHASE SUBUNIT SNO"/>
    <property type="match status" value="1"/>
</dbReference>
<dbReference type="GO" id="GO:1903600">
    <property type="term" value="C:glutaminase complex"/>
    <property type="evidence" value="ECO:0007669"/>
    <property type="project" value="TreeGrafter"/>
</dbReference>
<evidence type="ECO:0000256" key="6">
    <source>
        <dbReference type="ARBA" id="ARBA00047992"/>
    </source>
</evidence>
<gene>
    <name evidence="10 13" type="primary">pdxT</name>
    <name evidence="13" type="ORF">OG626_30790</name>
</gene>
<dbReference type="PROSITE" id="PS51130">
    <property type="entry name" value="PDXT_SNO_2"/>
    <property type="match status" value="1"/>
</dbReference>
<evidence type="ECO:0000256" key="2">
    <source>
        <dbReference type="ARBA" id="ARBA00022801"/>
    </source>
</evidence>
<dbReference type="EMBL" id="CP109535">
    <property type="protein sequence ID" value="WTY98969.1"/>
    <property type="molecule type" value="Genomic_DNA"/>
</dbReference>
<dbReference type="GO" id="GO:0008614">
    <property type="term" value="P:pyridoxine metabolic process"/>
    <property type="evidence" value="ECO:0007669"/>
    <property type="project" value="TreeGrafter"/>
</dbReference>
<dbReference type="PIRSF" id="PIRSF005639">
    <property type="entry name" value="Glut_amidoT_SNO"/>
    <property type="match status" value="1"/>
</dbReference>
<comment type="catalytic activity">
    <reaction evidence="6 10">
        <text>aldehydo-D-ribose 5-phosphate + D-glyceraldehyde 3-phosphate + L-glutamine = pyridoxal 5'-phosphate + L-glutamate + phosphate + 3 H2O + H(+)</text>
        <dbReference type="Rhea" id="RHEA:31507"/>
        <dbReference type="ChEBI" id="CHEBI:15377"/>
        <dbReference type="ChEBI" id="CHEBI:15378"/>
        <dbReference type="ChEBI" id="CHEBI:29985"/>
        <dbReference type="ChEBI" id="CHEBI:43474"/>
        <dbReference type="ChEBI" id="CHEBI:58273"/>
        <dbReference type="ChEBI" id="CHEBI:58359"/>
        <dbReference type="ChEBI" id="CHEBI:59776"/>
        <dbReference type="ChEBI" id="CHEBI:597326"/>
        <dbReference type="EC" id="4.3.3.6"/>
    </reaction>
</comment>
<dbReference type="CDD" id="cd01749">
    <property type="entry name" value="GATase1_PB"/>
    <property type="match status" value="1"/>
</dbReference>
<feature type="active site" description="Charge relay system" evidence="10 11">
    <location>
        <position position="189"/>
    </location>
</feature>
<dbReference type="InterPro" id="IPR002161">
    <property type="entry name" value="PdxT/SNO"/>
</dbReference>
<evidence type="ECO:0000256" key="9">
    <source>
        <dbReference type="ARBA" id="ARBA00064749"/>
    </source>
</evidence>
<dbReference type="InterPro" id="IPR029062">
    <property type="entry name" value="Class_I_gatase-like"/>
</dbReference>
<feature type="active site" description="Charge relay system" evidence="10 11">
    <location>
        <position position="191"/>
    </location>
</feature>
<dbReference type="GO" id="GO:0036381">
    <property type="term" value="F:pyridoxal 5'-phosphate synthase (glutamine hydrolysing) activity"/>
    <property type="evidence" value="ECO:0007669"/>
    <property type="project" value="UniProtKB-UniRule"/>
</dbReference>
<comment type="function">
    <text evidence="8 10">Catalyzes the hydrolysis of glutamine to glutamate and ammonia as part of the biosynthesis of pyridoxal 5'-phosphate. The resulting ammonia molecule is channeled to the active site of PdxS.</text>
</comment>
<dbReference type="PROSITE" id="PS51274">
    <property type="entry name" value="GATASE_COBBQ"/>
    <property type="match status" value="1"/>
</dbReference>
<dbReference type="AlphaFoldDB" id="A0AAU3H3K8"/>
<comment type="catalytic activity">
    <reaction evidence="7 10">
        <text>L-glutamine + H2O = L-glutamate + NH4(+)</text>
        <dbReference type="Rhea" id="RHEA:15889"/>
        <dbReference type="ChEBI" id="CHEBI:15377"/>
        <dbReference type="ChEBI" id="CHEBI:28938"/>
        <dbReference type="ChEBI" id="CHEBI:29985"/>
        <dbReference type="ChEBI" id="CHEBI:58359"/>
        <dbReference type="EC" id="3.5.1.2"/>
    </reaction>
</comment>
<comment type="pathway">
    <text evidence="10">Cofactor biosynthesis; pyridoxal 5'-phosphate biosynthesis.</text>
</comment>
<dbReference type="PROSITE" id="PS01236">
    <property type="entry name" value="PDXT_SNO_1"/>
    <property type="match status" value="1"/>
</dbReference>
<dbReference type="FunFam" id="3.40.50.880:FF:000010">
    <property type="entry name" value="uncharacterized protein LOC100176842 isoform X2"/>
    <property type="match status" value="1"/>
</dbReference>
<protein>
    <recommendedName>
        <fullName evidence="10">Pyridoxal 5'-phosphate synthase subunit PdxT</fullName>
        <ecNumber evidence="10">4.3.3.6</ecNumber>
    </recommendedName>
    <alternativeName>
        <fullName evidence="10">Pdx2</fullName>
    </alternativeName>
    <alternativeName>
        <fullName evidence="10">Pyridoxal 5'-phosphate synthase glutaminase subunit</fullName>
        <ecNumber evidence="10">3.5.1.2</ecNumber>
    </alternativeName>
</protein>
<evidence type="ECO:0000256" key="4">
    <source>
        <dbReference type="ARBA" id="ARBA00022962"/>
    </source>
</evidence>
<comment type="subunit">
    <text evidence="9 10">In the presence of PdxS, forms a dodecamer of heterodimers. Only shows activity in the heterodimer.</text>
</comment>
<dbReference type="InterPro" id="IPR021196">
    <property type="entry name" value="PdxT/SNO_CS"/>
</dbReference>
<comment type="similarity">
    <text evidence="1 10">Belongs to the glutaminase PdxT/SNO family.</text>
</comment>
<feature type="binding site" evidence="10 12">
    <location>
        <begin position="50"/>
        <end position="52"/>
    </location>
    <ligand>
        <name>L-glutamine</name>
        <dbReference type="ChEBI" id="CHEBI:58359"/>
    </ligand>
</feature>